<evidence type="ECO:0000259" key="2">
    <source>
        <dbReference type="Pfam" id="PF13966"/>
    </source>
</evidence>
<evidence type="ECO:0000313" key="4">
    <source>
        <dbReference type="Proteomes" id="UP001165190"/>
    </source>
</evidence>
<evidence type="ECO:0000259" key="1">
    <source>
        <dbReference type="Pfam" id="PF13456"/>
    </source>
</evidence>
<feature type="domain" description="RNase H type-1" evidence="1">
    <location>
        <begin position="362"/>
        <end position="484"/>
    </location>
</feature>
<dbReference type="InterPro" id="IPR053151">
    <property type="entry name" value="RNase_H-like"/>
</dbReference>
<keyword evidence="4" id="KW-1185">Reference proteome</keyword>
<dbReference type="Gene3D" id="3.30.420.10">
    <property type="entry name" value="Ribonuclease H-like superfamily/Ribonuclease H"/>
    <property type="match status" value="1"/>
</dbReference>
<evidence type="ECO:0008006" key="5">
    <source>
        <dbReference type="Google" id="ProtNLM"/>
    </source>
</evidence>
<dbReference type="Pfam" id="PF13966">
    <property type="entry name" value="zf-RVT"/>
    <property type="match status" value="1"/>
</dbReference>
<gene>
    <name evidence="3" type="ORF">HRI_002004300</name>
</gene>
<dbReference type="EMBL" id="BSYR01000019">
    <property type="protein sequence ID" value="GMI83350.1"/>
    <property type="molecule type" value="Genomic_DNA"/>
</dbReference>
<dbReference type="InterPro" id="IPR026960">
    <property type="entry name" value="RVT-Znf"/>
</dbReference>
<dbReference type="GO" id="GO:0003676">
    <property type="term" value="F:nucleic acid binding"/>
    <property type="evidence" value="ECO:0007669"/>
    <property type="project" value="InterPro"/>
</dbReference>
<dbReference type="InterPro" id="IPR044730">
    <property type="entry name" value="RNase_H-like_dom_plant"/>
</dbReference>
<dbReference type="PANTHER" id="PTHR47723:SF22">
    <property type="entry name" value="RNASE H TYPE-1 DOMAIN-CONTAINING PROTEIN"/>
    <property type="match status" value="1"/>
</dbReference>
<proteinExistence type="predicted"/>
<dbReference type="OrthoDB" id="940053at2759"/>
<accession>A0A9W7HWR7</accession>
<dbReference type="InterPro" id="IPR012337">
    <property type="entry name" value="RNaseH-like_sf"/>
</dbReference>
<dbReference type="InterPro" id="IPR036397">
    <property type="entry name" value="RNaseH_sf"/>
</dbReference>
<organism evidence="3 4">
    <name type="scientific">Hibiscus trionum</name>
    <name type="common">Flower of an hour</name>
    <dbReference type="NCBI Taxonomy" id="183268"/>
    <lineage>
        <taxon>Eukaryota</taxon>
        <taxon>Viridiplantae</taxon>
        <taxon>Streptophyta</taxon>
        <taxon>Embryophyta</taxon>
        <taxon>Tracheophyta</taxon>
        <taxon>Spermatophyta</taxon>
        <taxon>Magnoliopsida</taxon>
        <taxon>eudicotyledons</taxon>
        <taxon>Gunneridae</taxon>
        <taxon>Pentapetalae</taxon>
        <taxon>rosids</taxon>
        <taxon>malvids</taxon>
        <taxon>Malvales</taxon>
        <taxon>Malvaceae</taxon>
        <taxon>Malvoideae</taxon>
        <taxon>Hibiscus</taxon>
    </lineage>
</organism>
<comment type="caution">
    <text evidence="3">The sequence shown here is derived from an EMBL/GenBank/DDBJ whole genome shotgun (WGS) entry which is preliminary data.</text>
</comment>
<reference evidence="3" key="1">
    <citation type="submission" date="2023-05" db="EMBL/GenBank/DDBJ databases">
        <title>Genome and transcriptome analyses reveal genes involved in the formation of fine ridges on petal epidermal cells in Hibiscus trionum.</title>
        <authorList>
            <person name="Koshimizu S."/>
            <person name="Masuda S."/>
            <person name="Ishii T."/>
            <person name="Shirasu K."/>
            <person name="Hoshino A."/>
            <person name="Arita M."/>
        </authorList>
    </citation>
    <scope>NUCLEOTIDE SEQUENCE</scope>
    <source>
        <strain evidence="3">Hamamatsu line</strain>
    </source>
</reference>
<dbReference type="AlphaFoldDB" id="A0A9W7HWR7"/>
<sequence length="501" mass="57952">MPVGVESKINSLLSKFIWGPTSSRPIRWVKWNQLCSPKEVGGLGLFNLRVKNRALLNKWMWRFGSEKQDLWRRVIVEKYNMDECMMVPNITPSRITSWVWRNISSPVLNPNDSFVSNLRWVLGDGESIRFWSDHWTEVKSLKDAFLRIFRLASNPSGFVCEYGIKVDNQWRWTITLRRVLFEWEKSVWEEFLEVLSRASKCSNDTDQLKWCGTSTGIYRSREFCLLESTGVSPADNFWKKIWVNLAPPKVEMFVWRSILNKIPTLDNLIKRVWILSIFGFIWSIWLFRNERIFKNKPLNADSLFYSSLAKIAFWCKCKWPDSFTSTLDFISQPNLLSIQIKSNRLSCDDSWIAPPLGVLKFNMDASVEGAFGPSGLGGILRDNQGQHLLKFSKNGGPSDSTGAEIRAILEAGQIFLRSNWCGKFPLVIESDSQMAVRWITEEVDCPAPFKEVVAKCKSLCKEFHFNVESVYREKNVEAHNLATEGRKRASDVLWSVDRRLL</sequence>
<dbReference type="Pfam" id="PF13456">
    <property type="entry name" value="RVT_3"/>
    <property type="match status" value="1"/>
</dbReference>
<protein>
    <recommendedName>
        <fullName evidence="5">RNase H type-1 domain-containing protein</fullName>
    </recommendedName>
</protein>
<name>A0A9W7HWR7_HIBTR</name>
<dbReference type="CDD" id="cd06222">
    <property type="entry name" value="RNase_H_like"/>
    <property type="match status" value="1"/>
</dbReference>
<dbReference type="InterPro" id="IPR002156">
    <property type="entry name" value="RNaseH_domain"/>
</dbReference>
<feature type="domain" description="Reverse transcriptase zinc-binding" evidence="2">
    <location>
        <begin position="233"/>
        <end position="275"/>
    </location>
</feature>
<dbReference type="SUPFAM" id="SSF53098">
    <property type="entry name" value="Ribonuclease H-like"/>
    <property type="match status" value="1"/>
</dbReference>
<dbReference type="PANTHER" id="PTHR47723">
    <property type="entry name" value="OS05G0353850 PROTEIN"/>
    <property type="match status" value="1"/>
</dbReference>
<dbReference type="GO" id="GO:0004523">
    <property type="term" value="F:RNA-DNA hybrid ribonuclease activity"/>
    <property type="evidence" value="ECO:0007669"/>
    <property type="project" value="InterPro"/>
</dbReference>
<dbReference type="Proteomes" id="UP001165190">
    <property type="component" value="Unassembled WGS sequence"/>
</dbReference>
<evidence type="ECO:0000313" key="3">
    <source>
        <dbReference type="EMBL" id="GMI83350.1"/>
    </source>
</evidence>